<dbReference type="GO" id="GO:0005096">
    <property type="term" value="F:GTPase activator activity"/>
    <property type="evidence" value="ECO:0007669"/>
    <property type="project" value="TreeGrafter"/>
</dbReference>
<dbReference type="GO" id="GO:0007165">
    <property type="term" value="P:signal transduction"/>
    <property type="evidence" value="ECO:0007669"/>
    <property type="project" value="InterPro"/>
</dbReference>
<dbReference type="GO" id="GO:0016477">
    <property type="term" value="P:cell migration"/>
    <property type="evidence" value="ECO:0007669"/>
    <property type="project" value="TreeGrafter"/>
</dbReference>
<dbReference type="GO" id="GO:0097060">
    <property type="term" value="C:synaptic membrane"/>
    <property type="evidence" value="ECO:0007669"/>
    <property type="project" value="TreeGrafter"/>
</dbReference>
<dbReference type="Pfam" id="PF00620">
    <property type="entry name" value="RhoGAP"/>
    <property type="match status" value="1"/>
</dbReference>
<dbReference type="InterPro" id="IPR008936">
    <property type="entry name" value="Rho_GTPase_activation_prot"/>
</dbReference>
<comment type="caution">
    <text evidence="2">The sequence shown here is derived from an EMBL/GenBank/DDBJ whole genome shotgun (WGS) entry which is preliminary data.</text>
</comment>
<organism evidence="2 3">
    <name type="scientific">Ridgeia piscesae</name>
    <name type="common">Tubeworm</name>
    <dbReference type="NCBI Taxonomy" id="27915"/>
    <lineage>
        <taxon>Eukaryota</taxon>
        <taxon>Metazoa</taxon>
        <taxon>Spiralia</taxon>
        <taxon>Lophotrochozoa</taxon>
        <taxon>Annelida</taxon>
        <taxon>Polychaeta</taxon>
        <taxon>Sedentaria</taxon>
        <taxon>Canalipalpata</taxon>
        <taxon>Sabellida</taxon>
        <taxon>Siboglinidae</taxon>
        <taxon>Ridgeia</taxon>
    </lineage>
</organism>
<dbReference type="SUPFAM" id="SSF48350">
    <property type="entry name" value="GTPase activation domain, GAP"/>
    <property type="match status" value="1"/>
</dbReference>
<protein>
    <recommendedName>
        <fullName evidence="1">Rho-GAP domain-containing protein</fullName>
    </recommendedName>
</protein>
<evidence type="ECO:0000313" key="2">
    <source>
        <dbReference type="EMBL" id="KAK2176417.1"/>
    </source>
</evidence>
<dbReference type="InterPro" id="IPR052118">
    <property type="entry name" value="Rho-GAP_regulator"/>
</dbReference>
<dbReference type="Proteomes" id="UP001209878">
    <property type="component" value="Unassembled WGS sequence"/>
</dbReference>
<keyword evidence="3" id="KW-1185">Reference proteome</keyword>
<dbReference type="AlphaFoldDB" id="A0AAD9KSC3"/>
<reference evidence="2" key="1">
    <citation type="journal article" date="2023" name="Mol. Biol. Evol.">
        <title>Third-Generation Sequencing Reveals the Adaptive Role of the Epigenome in Three Deep-Sea Polychaetes.</title>
        <authorList>
            <person name="Perez M."/>
            <person name="Aroh O."/>
            <person name="Sun Y."/>
            <person name="Lan Y."/>
            <person name="Juniper S.K."/>
            <person name="Young C.R."/>
            <person name="Angers B."/>
            <person name="Qian P.Y."/>
        </authorList>
    </citation>
    <scope>NUCLEOTIDE SEQUENCE</scope>
    <source>
        <strain evidence="2">R07B-5</strain>
    </source>
</reference>
<dbReference type="EMBL" id="JAODUO010000663">
    <property type="protein sequence ID" value="KAK2176417.1"/>
    <property type="molecule type" value="Genomic_DNA"/>
</dbReference>
<dbReference type="PANTHER" id="PTHR46150:SF3">
    <property type="entry name" value="RHO GTPASE-ACTIVATING PROTEIN 100F"/>
    <property type="match status" value="1"/>
</dbReference>
<dbReference type="Gene3D" id="1.10.555.10">
    <property type="entry name" value="Rho GTPase activation protein"/>
    <property type="match status" value="1"/>
</dbReference>
<name>A0AAD9KSC3_RIDPI</name>
<dbReference type="GO" id="GO:0030030">
    <property type="term" value="P:cell projection organization"/>
    <property type="evidence" value="ECO:0007669"/>
    <property type="project" value="TreeGrafter"/>
</dbReference>
<accession>A0AAD9KSC3</accession>
<dbReference type="InterPro" id="IPR000198">
    <property type="entry name" value="RhoGAP_dom"/>
</dbReference>
<gene>
    <name evidence="2" type="ORF">NP493_663g00036</name>
</gene>
<feature type="domain" description="Rho-GAP" evidence="1">
    <location>
        <begin position="1"/>
        <end position="115"/>
    </location>
</feature>
<evidence type="ECO:0000259" key="1">
    <source>
        <dbReference type="PROSITE" id="PS50238"/>
    </source>
</evidence>
<sequence length="115" mass="12956">MSYRSVAGVLKDFLRELPEPLFTNALYQMLLDALNVRLPEDPSGSARLMLSVLECLPKPNQMAASPSPRHCTYVGHWGRRVYGPVVSTRLWSRAHDATPLRSRLGRTPTKRVRGL</sequence>
<dbReference type="GO" id="GO:0046578">
    <property type="term" value="P:regulation of Ras protein signal transduction"/>
    <property type="evidence" value="ECO:0007669"/>
    <property type="project" value="TreeGrafter"/>
</dbReference>
<dbReference type="PANTHER" id="PTHR46150">
    <property type="entry name" value="RHO GTPASE-ACTIVATING PROTEIN 100F"/>
    <property type="match status" value="1"/>
</dbReference>
<evidence type="ECO:0000313" key="3">
    <source>
        <dbReference type="Proteomes" id="UP001209878"/>
    </source>
</evidence>
<dbReference type="PROSITE" id="PS50238">
    <property type="entry name" value="RHOGAP"/>
    <property type="match status" value="1"/>
</dbReference>
<proteinExistence type="predicted"/>